<protein>
    <recommendedName>
        <fullName evidence="4">Transporter</fullName>
    </recommendedName>
</protein>
<reference evidence="2" key="1">
    <citation type="submission" date="2019-02" db="EMBL/GenBank/DDBJ databases">
        <authorList>
            <person name="Li S.-H."/>
        </authorList>
    </citation>
    <scope>NUCLEOTIDE SEQUENCE</scope>
    <source>
        <strain evidence="2">IMCC14734</strain>
    </source>
</reference>
<evidence type="ECO:0000313" key="2">
    <source>
        <dbReference type="EMBL" id="MCX2982311.1"/>
    </source>
</evidence>
<dbReference type="EMBL" id="SHNN01000003">
    <property type="protein sequence ID" value="MCX2982311.1"/>
    <property type="molecule type" value="Genomic_DNA"/>
</dbReference>
<keyword evidence="1" id="KW-0732">Signal</keyword>
<keyword evidence="3" id="KW-1185">Reference proteome</keyword>
<evidence type="ECO:0000256" key="1">
    <source>
        <dbReference type="SAM" id="SignalP"/>
    </source>
</evidence>
<proteinExistence type="predicted"/>
<gene>
    <name evidence="2" type="ORF">EYC98_15720</name>
</gene>
<organism evidence="2 3">
    <name type="scientific">Candidatus Litorirhabdus singularis</name>
    <dbReference type="NCBI Taxonomy" id="2518993"/>
    <lineage>
        <taxon>Bacteria</taxon>
        <taxon>Pseudomonadati</taxon>
        <taxon>Pseudomonadota</taxon>
        <taxon>Gammaproteobacteria</taxon>
        <taxon>Cellvibrionales</taxon>
        <taxon>Halieaceae</taxon>
        <taxon>Candidatus Litorirhabdus</taxon>
    </lineage>
</organism>
<comment type="caution">
    <text evidence="2">The sequence shown here is derived from an EMBL/GenBank/DDBJ whole genome shotgun (WGS) entry which is preliminary data.</text>
</comment>
<dbReference type="Proteomes" id="UP001143362">
    <property type="component" value="Unassembled WGS sequence"/>
</dbReference>
<name>A0ABT3TJ42_9GAMM</name>
<feature type="chain" id="PRO_5045681955" description="Transporter" evidence="1">
    <location>
        <begin position="31"/>
        <end position="294"/>
    </location>
</feature>
<sequence length="294" mass="33341">MIVPKYVFCSRILPFLAAALLMVLSAVATAGTSGTDGGNLHWAYSSFFGTGVYRVGDNKSVTVLNPTARWRYTEADYEQGGERQLGWNFRLPMAVGLHRFDLDDIPGIVDPDNVGSISVTPGVDLDIPVTERWTLRPSANLGWGSLTDGSESAWTYWLGINSRYRFNTGNLQWALLNSLSYVGYNPSQDRNEDMFPLMTGLEFAYPLPWKLAQNPLEVNWHVTYTVYHNNLDYIVQRQQIVKAVDQWQAGIALGRQGQRLQFWRFKFDRVGLTFNRAGNDVSGVKLYFRSVFDW</sequence>
<feature type="signal peptide" evidence="1">
    <location>
        <begin position="1"/>
        <end position="30"/>
    </location>
</feature>
<evidence type="ECO:0000313" key="3">
    <source>
        <dbReference type="Proteomes" id="UP001143362"/>
    </source>
</evidence>
<evidence type="ECO:0008006" key="4">
    <source>
        <dbReference type="Google" id="ProtNLM"/>
    </source>
</evidence>
<dbReference type="RefSeq" id="WP_279246336.1">
    <property type="nucleotide sequence ID" value="NZ_SHNN01000003.1"/>
</dbReference>
<accession>A0ABT3TJ42</accession>